<gene>
    <name evidence="4" type="ORF">CDAUBV1_LOCUS559</name>
</gene>
<dbReference type="InterPro" id="IPR028085">
    <property type="entry name" value="FNIP_mid_dom"/>
</dbReference>
<protein>
    <submittedName>
        <fullName evidence="4">Uncharacterized protein</fullName>
    </submittedName>
</protein>
<dbReference type="GO" id="GO:0051087">
    <property type="term" value="F:protein-folding chaperone binding"/>
    <property type="evidence" value="ECO:0007669"/>
    <property type="project" value="TreeGrafter"/>
</dbReference>
<proteinExistence type="predicted"/>
<dbReference type="GO" id="GO:0042030">
    <property type="term" value="F:ATPase inhibitor activity"/>
    <property type="evidence" value="ECO:0007669"/>
    <property type="project" value="TreeGrafter"/>
</dbReference>
<dbReference type="Pfam" id="PF14637">
    <property type="entry name" value="FNIP_M"/>
    <property type="match status" value="1"/>
</dbReference>
<sequence length="1055" mass="115337">MSFSFFKRAFGLRRGVEEKEFDEFLKSFDQFEPSASSQLPKLFKRRAFRFLVVKNDPKKVIFDSSSHRDSPKSLPLFSIGTEQISLLDFVFGSYFLVSSRDLAYSTKVHDLSTTGQILITRLVNDVETWRNHQEVNTRSFGGRRSSPSVSQNSLAACLLLNLDWACASPVPASARKIAAAANGDRRRLSSTCVTEGRQNSDEIWVPSGQYPSSEFWPQRIYHMLFEHCAQVSLLVEVLTEEVLSVICRSGRSHWSSGNYSQDSQCVEAFTKSFNQFLGNFRDLLFPRLNFPVWSSLNNALILSSDAVSPLCTASTQTESVASWLDLNHTPLPPSLADGFQPPYHALASVFVRCCLHPLISKGGRENRHFLSQLVTGILMLHPGWVASSIRDHTLFASTVASLTPLHSSGCVSTLNLLLRQMLTQTGCMDTNLDSLGGSIFNCTILTGQSRKYLMAVLYFATYFLRSICLLSTHECVPDLGKADLFDVENQRRRMRVGSKTRRKSGSAASTGGDAHDSGISSQEDLTASVYSVSTGSSPTHASSMALCRTSRLTRDQCRIAEVAAQFMVSREAEAAAAKAASNAIPSNPVCGPSTASGNTRSALEPPAQVDMAGFPINLGPPMSGQTHTRYTEIPLLIEKCVEPENMCSCLPSELYPGHYSSLSSSCIPPAVQMYSTASLTRNGLSSARLLSDSSPSLSMLAFTSRTPSPTSGGGGGGFSPRFNGLSVGAHSELTTQLHQFENTRSSNFPDSLHFGTTFDTTGIEASHSPSVVNHELIGSSVQDHFSCGLVLQATSEQPDSFRSRLVEQLGQWLTLGPLILRGVNLSTARTDAVSHTESTTCHILRAKRRSHQNSSRAPQWFASGLIVNTDSKTVELLTMKQPGRNERSDSTDVPQSVTSRIKLRTSRHSFSQPTSWPEQVDPLSRESSFPITGGNNRRNSIGMESQRFTSTSLEAAPLVVKLLDQVDLMFERTSCPSLALRDIESSLHMIYSRSRVIADLLTETGPSLLQQPERMAVAAGCSPSDLPLLLSTAASYSLPAAMILNAYHSEWWPAS</sequence>
<dbReference type="AlphaFoldDB" id="A0AAV2SZI2"/>
<dbReference type="EMBL" id="CAXLJL010000002">
    <property type="protein sequence ID" value="CAL5129513.1"/>
    <property type="molecule type" value="Genomic_DNA"/>
</dbReference>
<feature type="region of interest" description="Disordered" evidence="1">
    <location>
        <begin position="904"/>
        <end position="941"/>
    </location>
</feature>
<feature type="region of interest" description="Disordered" evidence="1">
    <location>
        <begin position="494"/>
        <end position="521"/>
    </location>
</feature>
<dbReference type="PANTHER" id="PTHR21634:SF9">
    <property type="entry name" value="RE13835P"/>
    <property type="match status" value="1"/>
</dbReference>
<dbReference type="Proteomes" id="UP001497525">
    <property type="component" value="Unassembled WGS sequence"/>
</dbReference>
<evidence type="ECO:0000313" key="4">
    <source>
        <dbReference type="EMBL" id="CAL5129513.1"/>
    </source>
</evidence>
<comment type="caution">
    <text evidence="4">The sequence shown here is derived from an EMBL/GenBank/DDBJ whole genome shotgun (WGS) entry which is preliminary data.</text>
</comment>
<evidence type="ECO:0000259" key="3">
    <source>
        <dbReference type="Pfam" id="PF14638"/>
    </source>
</evidence>
<dbReference type="Pfam" id="PF14638">
    <property type="entry name" value="FNIP_C"/>
    <property type="match status" value="1"/>
</dbReference>
<dbReference type="GO" id="GO:0005737">
    <property type="term" value="C:cytoplasm"/>
    <property type="evidence" value="ECO:0007669"/>
    <property type="project" value="TreeGrafter"/>
</dbReference>
<feature type="compositionally biased region" description="Polar residues" evidence="1">
    <location>
        <begin position="908"/>
        <end position="917"/>
    </location>
</feature>
<accession>A0AAV2SZI2</accession>
<evidence type="ECO:0000256" key="1">
    <source>
        <dbReference type="SAM" id="MobiDB-lite"/>
    </source>
</evidence>
<feature type="domain" description="Folliculin-interacting protein C-terminal" evidence="3">
    <location>
        <begin position="949"/>
        <end position="1037"/>
    </location>
</feature>
<evidence type="ECO:0000259" key="2">
    <source>
        <dbReference type="Pfam" id="PF14637"/>
    </source>
</evidence>
<feature type="compositionally biased region" description="Polar residues" evidence="1">
    <location>
        <begin position="925"/>
        <end position="941"/>
    </location>
</feature>
<dbReference type="PANTHER" id="PTHR21634">
    <property type="entry name" value="RE13835P"/>
    <property type="match status" value="1"/>
</dbReference>
<reference evidence="4" key="1">
    <citation type="submission" date="2024-06" db="EMBL/GenBank/DDBJ databases">
        <authorList>
            <person name="Liu X."/>
            <person name="Lenzi L."/>
            <person name="Haldenby T S."/>
            <person name="Uol C."/>
        </authorList>
    </citation>
    <scope>NUCLEOTIDE SEQUENCE</scope>
</reference>
<feature type="compositionally biased region" description="Basic residues" evidence="1">
    <location>
        <begin position="494"/>
        <end position="504"/>
    </location>
</feature>
<name>A0AAV2SZI2_CALDB</name>
<organism evidence="4 5">
    <name type="scientific">Calicophoron daubneyi</name>
    <name type="common">Rumen fluke</name>
    <name type="synonym">Paramphistomum daubneyi</name>
    <dbReference type="NCBI Taxonomy" id="300641"/>
    <lineage>
        <taxon>Eukaryota</taxon>
        <taxon>Metazoa</taxon>
        <taxon>Spiralia</taxon>
        <taxon>Lophotrochozoa</taxon>
        <taxon>Platyhelminthes</taxon>
        <taxon>Trematoda</taxon>
        <taxon>Digenea</taxon>
        <taxon>Plagiorchiida</taxon>
        <taxon>Pronocephalata</taxon>
        <taxon>Paramphistomoidea</taxon>
        <taxon>Paramphistomidae</taxon>
        <taxon>Calicophoron</taxon>
    </lineage>
</organism>
<dbReference type="InterPro" id="IPR028086">
    <property type="entry name" value="FNIP_C_dom"/>
</dbReference>
<evidence type="ECO:0000313" key="5">
    <source>
        <dbReference type="Proteomes" id="UP001497525"/>
    </source>
</evidence>
<feature type="domain" description="Folliculin-interacting protein middle" evidence="2">
    <location>
        <begin position="225"/>
        <end position="467"/>
    </location>
</feature>